<evidence type="ECO:0000256" key="1">
    <source>
        <dbReference type="ARBA" id="ARBA00022574"/>
    </source>
</evidence>
<dbReference type="SUPFAM" id="SSF52540">
    <property type="entry name" value="P-loop containing nucleoside triphosphate hydrolases"/>
    <property type="match status" value="1"/>
</dbReference>
<protein>
    <submittedName>
        <fullName evidence="5">WD40 repeat domain-containing protein</fullName>
    </submittedName>
</protein>
<feature type="repeat" description="WD" evidence="3">
    <location>
        <begin position="534"/>
        <end position="575"/>
    </location>
</feature>
<gene>
    <name evidence="5" type="ORF">IQ276_28025</name>
</gene>
<keyword evidence="6" id="KW-1185">Reference proteome</keyword>
<dbReference type="Pfam" id="PF00400">
    <property type="entry name" value="WD40"/>
    <property type="match status" value="14"/>
</dbReference>
<dbReference type="Gene3D" id="3.40.50.300">
    <property type="entry name" value="P-loop containing nucleotide triphosphate hydrolases"/>
    <property type="match status" value="1"/>
</dbReference>
<dbReference type="Gene3D" id="2.130.10.10">
    <property type="entry name" value="YVTN repeat-like/Quinoprotein amine dehydrogenase"/>
    <property type="match status" value="5"/>
</dbReference>
<accession>A0A8J7DIR0</accession>
<dbReference type="Proteomes" id="UP000622533">
    <property type="component" value="Unassembled WGS sequence"/>
</dbReference>
<dbReference type="PROSITE" id="PS50082">
    <property type="entry name" value="WD_REPEATS_2"/>
    <property type="match status" value="14"/>
</dbReference>
<feature type="repeat" description="WD" evidence="3">
    <location>
        <begin position="660"/>
        <end position="692"/>
    </location>
</feature>
<dbReference type="InterPro" id="IPR036322">
    <property type="entry name" value="WD40_repeat_dom_sf"/>
</dbReference>
<dbReference type="InterPro" id="IPR027417">
    <property type="entry name" value="P-loop_NTPase"/>
</dbReference>
<feature type="repeat" description="WD" evidence="3">
    <location>
        <begin position="400"/>
        <end position="433"/>
    </location>
</feature>
<feature type="repeat" description="WD" evidence="3">
    <location>
        <begin position="789"/>
        <end position="823"/>
    </location>
</feature>
<dbReference type="PANTHER" id="PTHR22847:SF637">
    <property type="entry name" value="WD REPEAT DOMAIN 5B"/>
    <property type="match status" value="1"/>
</dbReference>
<reference evidence="5" key="1">
    <citation type="submission" date="2020-10" db="EMBL/GenBank/DDBJ databases">
        <authorList>
            <person name="Castelo-Branco R."/>
            <person name="Eusebio N."/>
            <person name="Adriana R."/>
            <person name="Vieira A."/>
            <person name="Brugerolle De Fraissinette N."/>
            <person name="Rezende De Castro R."/>
            <person name="Schneider M.P."/>
            <person name="Vasconcelos V."/>
            <person name="Leao P.N."/>
        </authorList>
    </citation>
    <scope>NUCLEOTIDE SEQUENCE</scope>
    <source>
        <strain evidence="5">LEGE 12446</strain>
    </source>
</reference>
<feature type="repeat" description="WD" evidence="3">
    <location>
        <begin position="484"/>
        <end position="533"/>
    </location>
</feature>
<feature type="repeat" description="WD" evidence="3">
    <location>
        <begin position="747"/>
        <end position="779"/>
    </location>
</feature>
<dbReference type="InterPro" id="IPR049052">
    <property type="entry name" value="nSTAND1"/>
</dbReference>
<dbReference type="EMBL" id="JADEXS010000540">
    <property type="protein sequence ID" value="MBE9026129.1"/>
    <property type="molecule type" value="Genomic_DNA"/>
</dbReference>
<feature type="domain" description="Novel STAND NTPase 1" evidence="4">
    <location>
        <begin position="42"/>
        <end position="345"/>
    </location>
</feature>
<feature type="repeat" description="WD" evidence="3">
    <location>
        <begin position="618"/>
        <end position="659"/>
    </location>
</feature>
<dbReference type="InterPro" id="IPR019775">
    <property type="entry name" value="WD40_repeat_CS"/>
</dbReference>
<sequence>MVNSSEGDINIGFNVQGISEYNFFSDSKSEDFDCRLLKTDSPYLGLKTFEIKDKDKFFGREKWIGNLGDRLKQDNVLLLLGASNTGKSSLIRAGLIPYLGNNNNSLMNISFHPDENPFKSLYQCLASTYGKKSQIADIAREGRQNTLIKIVTFLKQDYQCILIFIDQFEELFTKTQKPERDKFFASLFQLFQQQDSSIKIVLTMRSDFLDKFSEYPQLAKIHDRYSRVLTRMSDGELKLAIAEPAARNGVTFEQGLVKQIIHDFHQQNDYLPVLAYTLDMLWERENIANRVLKTKTYQELKEQTFGYLSEQANGFINASVGWHNRQEQEIQKLNLALTELKLREQSARVLNLLPVQPLEGLVLAIQTMGENLEKYPNQLLAPVLGSLKEAMNTPTEANSLRGHEQEVNCVAFSPDGKFIASGSSDSTVCLWNIIGNPTAQFLLGHEQEVNCLAFNPDGKFLVSGSIDGILCLWDLQGNLITQPWQGHEEGIISVAFSSNSDGCANPSGVRIVSVGFDGTVCLWDLQGNAITQPWRGHKEGVISVAFSPNSDGIISVGFDGTVCLWDLQGNTIAQPWHKHEAKIICAAFSPDRKLIVSGSSDSTVRLWDIQGNPIGQPWHGHEGHVNCVAFSPDGKFIISGGCDRTIRLWNINGNPVTQPWRGHEGQVNSLAFSPDGKLIVSGGDRTVRLWELHQILQDRVIGRSQRKYENWVNSVAFSPDGQWIISASNDSTIRLWDRKGNPIGQPWHGHDKEVNSVAFSPDGQWIISASNDSTIRLWDRKGNPIGQPWHGHEKEVNSVAFSPDGQWIVSASNDSTVRLWDIDGNPIGQPWHGHEKEVNSVAFSPDSKWIVSASNDSTVRLWDRNGNPIGQPWRGHEKEVNSVTFSPDGQWIVSASNDSTVRLWDRNGNPIGQPWHGHEKEVNSVAFSPDGQWIVSASNDSTVRLWDRNGNPIGQPWRGHEYWVNSAAFSPDGKLIVSGSLDGTVRLWQCGWQEWLQVCCNRLHYHPVFQNPENGSDVEIAHQTCQKYVWNPQCPKQLNNQGAAKLKEKAFSAALEDFKQAVQVNFTSHWKHRLAWQSVPTDNQ</sequence>
<evidence type="ECO:0000259" key="4">
    <source>
        <dbReference type="Pfam" id="PF20703"/>
    </source>
</evidence>
<feature type="repeat" description="WD" evidence="3">
    <location>
        <begin position="831"/>
        <end position="863"/>
    </location>
</feature>
<evidence type="ECO:0000313" key="6">
    <source>
        <dbReference type="Proteomes" id="UP000622533"/>
    </source>
</evidence>
<feature type="repeat" description="WD" evidence="3">
    <location>
        <begin position="957"/>
        <end position="989"/>
    </location>
</feature>
<dbReference type="PANTHER" id="PTHR22847">
    <property type="entry name" value="WD40 REPEAT PROTEIN"/>
    <property type="match status" value="1"/>
</dbReference>
<dbReference type="PRINTS" id="PR00320">
    <property type="entry name" value="GPROTEINBRPT"/>
</dbReference>
<comment type="caution">
    <text evidence="5">The sequence shown here is derived from an EMBL/GenBank/DDBJ whole genome shotgun (WGS) entry which is preliminary data.</text>
</comment>
<feature type="repeat" description="WD" evidence="3">
    <location>
        <begin position="915"/>
        <end position="947"/>
    </location>
</feature>
<dbReference type="PROSITE" id="PS00678">
    <property type="entry name" value="WD_REPEATS_1"/>
    <property type="match status" value="7"/>
</dbReference>
<dbReference type="CDD" id="cd00200">
    <property type="entry name" value="WD40"/>
    <property type="match status" value="3"/>
</dbReference>
<feature type="repeat" description="WD" evidence="3">
    <location>
        <begin position="576"/>
        <end position="610"/>
    </location>
</feature>
<dbReference type="Pfam" id="PF20703">
    <property type="entry name" value="nSTAND1"/>
    <property type="match status" value="1"/>
</dbReference>
<keyword evidence="2" id="KW-0677">Repeat</keyword>
<dbReference type="PROSITE" id="PS50231">
    <property type="entry name" value="RICIN_B_LECTIN"/>
    <property type="match status" value="1"/>
</dbReference>
<feature type="repeat" description="WD" evidence="3">
    <location>
        <begin position="873"/>
        <end position="905"/>
    </location>
</feature>
<dbReference type="InterPro" id="IPR001680">
    <property type="entry name" value="WD40_rpt"/>
</dbReference>
<dbReference type="PROSITE" id="PS50294">
    <property type="entry name" value="WD_REPEATS_REGION"/>
    <property type="match status" value="13"/>
</dbReference>
<proteinExistence type="predicted"/>
<organism evidence="5 6">
    <name type="scientific">Desmonostoc muscorum LEGE 12446</name>
    <dbReference type="NCBI Taxonomy" id="1828758"/>
    <lineage>
        <taxon>Bacteria</taxon>
        <taxon>Bacillati</taxon>
        <taxon>Cyanobacteriota</taxon>
        <taxon>Cyanophyceae</taxon>
        <taxon>Nostocales</taxon>
        <taxon>Nostocaceae</taxon>
        <taxon>Desmonostoc</taxon>
    </lineage>
</organism>
<feature type="repeat" description="WD" evidence="3">
    <location>
        <begin position="442"/>
        <end position="476"/>
    </location>
</feature>
<dbReference type="InterPro" id="IPR015943">
    <property type="entry name" value="WD40/YVTN_repeat-like_dom_sf"/>
</dbReference>
<keyword evidence="1 3" id="KW-0853">WD repeat</keyword>
<dbReference type="SUPFAM" id="SSF50978">
    <property type="entry name" value="WD40 repeat-like"/>
    <property type="match status" value="2"/>
</dbReference>
<name>A0A8J7DIR0_DESMC</name>
<dbReference type="SMART" id="SM00320">
    <property type="entry name" value="WD40"/>
    <property type="match status" value="14"/>
</dbReference>
<evidence type="ECO:0000256" key="2">
    <source>
        <dbReference type="ARBA" id="ARBA00022737"/>
    </source>
</evidence>
<evidence type="ECO:0000313" key="5">
    <source>
        <dbReference type="EMBL" id="MBE9026129.1"/>
    </source>
</evidence>
<feature type="repeat" description="WD" evidence="3">
    <location>
        <begin position="705"/>
        <end position="737"/>
    </location>
</feature>
<dbReference type="AlphaFoldDB" id="A0A8J7DIR0"/>
<dbReference type="InterPro" id="IPR020472">
    <property type="entry name" value="WD40_PAC1"/>
</dbReference>
<evidence type="ECO:0000256" key="3">
    <source>
        <dbReference type="PROSITE-ProRule" id="PRU00221"/>
    </source>
</evidence>